<dbReference type="Pfam" id="PF00109">
    <property type="entry name" value="ketoacyl-synt"/>
    <property type="match status" value="1"/>
</dbReference>
<evidence type="ECO:0000259" key="4">
    <source>
        <dbReference type="PROSITE" id="PS52004"/>
    </source>
</evidence>
<organism evidence="5 6">
    <name type="scientific">Pontiella desulfatans</name>
    <dbReference type="NCBI Taxonomy" id="2750659"/>
    <lineage>
        <taxon>Bacteria</taxon>
        <taxon>Pseudomonadati</taxon>
        <taxon>Kiritimatiellota</taxon>
        <taxon>Kiritimatiellia</taxon>
        <taxon>Kiritimatiellales</taxon>
        <taxon>Pontiellaceae</taxon>
        <taxon>Pontiella</taxon>
    </lineage>
</organism>
<dbReference type="GO" id="GO:0006633">
    <property type="term" value="P:fatty acid biosynthetic process"/>
    <property type="evidence" value="ECO:0007669"/>
    <property type="project" value="InterPro"/>
</dbReference>
<evidence type="ECO:0000256" key="2">
    <source>
        <dbReference type="ARBA" id="ARBA00022679"/>
    </source>
</evidence>
<proteinExistence type="inferred from homology"/>
<evidence type="ECO:0000313" key="5">
    <source>
        <dbReference type="EMBL" id="VGO14562.1"/>
    </source>
</evidence>
<feature type="domain" description="Ketosynthase family 3 (KS3)" evidence="4">
    <location>
        <begin position="1"/>
        <end position="405"/>
    </location>
</feature>
<dbReference type="CDD" id="cd00834">
    <property type="entry name" value="KAS_I_II"/>
    <property type="match status" value="1"/>
</dbReference>
<dbReference type="PANTHER" id="PTHR11712">
    <property type="entry name" value="POLYKETIDE SYNTHASE-RELATED"/>
    <property type="match status" value="1"/>
</dbReference>
<reference evidence="5 6" key="1">
    <citation type="submission" date="2019-04" db="EMBL/GenBank/DDBJ databases">
        <authorList>
            <person name="Van Vliet M D."/>
        </authorList>
    </citation>
    <scope>NUCLEOTIDE SEQUENCE [LARGE SCALE GENOMIC DNA]</scope>
    <source>
        <strain evidence="5 6">F1</strain>
    </source>
</reference>
<dbReference type="GO" id="GO:0004315">
    <property type="term" value="F:3-oxoacyl-[acyl-carrier-protein] synthase activity"/>
    <property type="evidence" value="ECO:0007669"/>
    <property type="project" value="InterPro"/>
</dbReference>
<accession>A0A6C2U3H8</accession>
<dbReference type="GO" id="GO:0005829">
    <property type="term" value="C:cytosol"/>
    <property type="evidence" value="ECO:0007669"/>
    <property type="project" value="TreeGrafter"/>
</dbReference>
<dbReference type="EMBL" id="CAAHFG010000001">
    <property type="protein sequence ID" value="VGO14562.1"/>
    <property type="molecule type" value="Genomic_DNA"/>
</dbReference>
<dbReference type="InterPro" id="IPR014031">
    <property type="entry name" value="Ketoacyl_synth_C"/>
</dbReference>
<dbReference type="InterPro" id="IPR000794">
    <property type="entry name" value="Beta-ketoacyl_synthase"/>
</dbReference>
<sequence length="406" mass="42911">MKRVVITGVGVVSPLGNDVDTMMDGLAAGKSAVRRMDEWSMYQGLHSLVGAPAVLENEKQIPRQNRRSMGRLSLFAAQAAKRAIDDAGLPEELVASDRTGCAVGSTMGSAASITETFELVLPERDISQLPSTKFFQCVSHTAAMNISQYLGISGTVFAPSAACASGLQALGAGYDLIRCGRQDRVLCGGAEELHPTVTGSFDVLFATSSHHNDSPETTPRPFDKDRDGLVCGEGAGILVLEDRELALARGAKIYAEVLGFSTCGSGAHISQSNADAMVRCLKQALRESQVQPSEIDYISAHATATVHGDVEEAKALQEIFGDAVPVSSLKGHMGHTLGASGAIELIASLAMMERNTIAPTLNLENVDPGCEGIQHVFKPLEKQVNTIIKNSFAFGGINAALVCRKI</sequence>
<dbReference type="SUPFAM" id="SSF53901">
    <property type="entry name" value="Thiolase-like"/>
    <property type="match status" value="2"/>
</dbReference>
<dbReference type="InterPro" id="IPR016039">
    <property type="entry name" value="Thiolase-like"/>
</dbReference>
<dbReference type="SMART" id="SM00825">
    <property type="entry name" value="PKS_KS"/>
    <property type="match status" value="1"/>
</dbReference>
<dbReference type="PANTHER" id="PTHR11712:SF325">
    <property type="entry name" value="3-OXOACYL-(ACYL-CARRIER-PROTEIN) SYNTHASE II FABF"/>
    <property type="match status" value="1"/>
</dbReference>
<dbReference type="AlphaFoldDB" id="A0A6C2U3H8"/>
<keyword evidence="6" id="KW-1185">Reference proteome</keyword>
<comment type="similarity">
    <text evidence="1 3">Belongs to the thiolase-like superfamily. Beta-ketoacyl-ACP synthases family.</text>
</comment>
<gene>
    <name evidence="5" type="primary">fabB</name>
    <name evidence="5" type="ORF">PDESU_03125</name>
</gene>
<dbReference type="InterPro" id="IPR020841">
    <property type="entry name" value="PKS_Beta-ketoAc_synthase_dom"/>
</dbReference>
<evidence type="ECO:0000256" key="1">
    <source>
        <dbReference type="ARBA" id="ARBA00008467"/>
    </source>
</evidence>
<evidence type="ECO:0000256" key="3">
    <source>
        <dbReference type="RuleBase" id="RU003694"/>
    </source>
</evidence>
<dbReference type="RefSeq" id="WP_136080034.1">
    <property type="nucleotide sequence ID" value="NZ_CAAHFG010000001.1"/>
</dbReference>
<dbReference type="InterPro" id="IPR014030">
    <property type="entry name" value="Ketoacyl_synth_N"/>
</dbReference>
<dbReference type="Proteomes" id="UP000366872">
    <property type="component" value="Unassembled WGS sequence"/>
</dbReference>
<dbReference type="InterPro" id="IPR018201">
    <property type="entry name" value="Ketoacyl_synth_AS"/>
</dbReference>
<dbReference type="PROSITE" id="PS00606">
    <property type="entry name" value="KS3_1"/>
    <property type="match status" value="1"/>
</dbReference>
<dbReference type="PROSITE" id="PS52004">
    <property type="entry name" value="KS3_2"/>
    <property type="match status" value="1"/>
</dbReference>
<evidence type="ECO:0000313" key="6">
    <source>
        <dbReference type="Proteomes" id="UP000366872"/>
    </source>
</evidence>
<keyword evidence="2 3" id="KW-0808">Transferase</keyword>
<dbReference type="Gene3D" id="3.40.47.10">
    <property type="match status" value="1"/>
</dbReference>
<name>A0A6C2U3H8_PONDE</name>
<dbReference type="Pfam" id="PF02801">
    <property type="entry name" value="Ketoacyl-synt_C"/>
    <property type="match status" value="1"/>
</dbReference>
<protein>
    <submittedName>
        <fullName evidence="5">3-oxoacyl-[acyl-carrier-protein] synthase 1</fullName>
    </submittedName>
</protein>